<sequence length="428" mass="45383">MELAREAPAGGLAGAEFPTELADSQVPELEQPRVPAEAQQPESPDRSPSQARTAKDAAGAGLDLPGEKKQSPPRPGLLRVPPPSLGYGAFRRLGSAGPEPPSPGPSSAEQLRDGEAPGAELLPWAAPGEPAPGAWAPMELQVDVRVKPVGAAGGSRAPSPAPSTRFLTVPVPESPAFSRHASPAHPLLQRAPSLGGTWGRSSQLAAAGTDSGRDAEGRASPAEGSAGSPTCRCRCRELGLEREDAVLLHPGNKKLPRAIGLIGLSTYLKSLRWALVVMAVLLAVSAVAIVALASRAGVRCQPCPQGWMWSEEHCYYLSAEAQAWEASRAFCSAHSATLPLLSHTQVRRGWPGIRSECLVNSNLVFLGLLPCWPLLGLSTTLPWLCEAFQLCSFQNHVDISHLLLSPPILFVCLFLLFLSFREVPIYCY</sequence>
<dbReference type="Ensembl" id="ENSPSMT00000027406.1">
    <property type="protein sequence ID" value="ENSPSMP00000023596.1"/>
    <property type="gene ID" value="ENSPSMG00000016680.1"/>
</dbReference>
<gene>
    <name evidence="3" type="primary">KLRG2</name>
</gene>
<dbReference type="InterPro" id="IPR016186">
    <property type="entry name" value="C-type_lectin-like/link_sf"/>
</dbReference>
<feature type="compositionally biased region" description="Polar residues" evidence="1">
    <location>
        <begin position="40"/>
        <end position="52"/>
    </location>
</feature>
<reference evidence="3" key="1">
    <citation type="submission" date="2025-08" db="UniProtKB">
        <authorList>
            <consortium name="Ensembl"/>
        </authorList>
    </citation>
    <scope>IDENTIFICATION</scope>
</reference>
<feature type="transmembrane region" description="Helical" evidence="2">
    <location>
        <begin position="399"/>
        <end position="420"/>
    </location>
</feature>
<evidence type="ECO:0000313" key="3">
    <source>
        <dbReference type="Ensembl" id="ENSPSMP00000023596.1"/>
    </source>
</evidence>
<keyword evidence="2" id="KW-1133">Transmembrane helix</keyword>
<feature type="compositionally biased region" description="Low complexity" evidence="1">
    <location>
        <begin position="119"/>
        <end position="136"/>
    </location>
</feature>
<accession>A0A8C8ZTD6</accession>
<organism evidence="3 4">
    <name type="scientific">Prolemur simus</name>
    <name type="common">Greater bamboo lemur</name>
    <name type="synonym">Hapalemur simus</name>
    <dbReference type="NCBI Taxonomy" id="1328070"/>
    <lineage>
        <taxon>Eukaryota</taxon>
        <taxon>Metazoa</taxon>
        <taxon>Chordata</taxon>
        <taxon>Craniata</taxon>
        <taxon>Vertebrata</taxon>
        <taxon>Euteleostomi</taxon>
        <taxon>Mammalia</taxon>
        <taxon>Eutheria</taxon>
        <taxon>Euarchontoglires</taxon>
        <taxon>Primates</taxon>
        <taxon>Strepsirrhini</taxon>
        <taxon>Lemuriformes</taxon>
        <taxon>Lemuridae</taxon>
        <taxon>Prolemur</taxon>
    </lineage>
</organism>
<dbReference type="PANTHER" id="PTHR47606">
    <property type="entry name" value="KILLER CELL LECTIN-LIKE RECEPTOR SUBFAMILY G MEMBER 2"/>
    <property type="match status" value="1"/>
</dbReference>
<dbReference type="InterPro" id="IPR043318">
    <property type="entry name" value="KLRG2"/>
</dbReference>
<dbReference type="GeneTree" id="ENSGT00940000162997"/>
<dbReference type="AlphaFoldDB" id="A0A8C8ZTD6"/>
<feature type="region of interest" description="Disordered" evidence="1">
    <location>
        <begin position="177"/>
        <end position="229"/>
    </location>
</feature>
<feature type="compositionally biased region" description="Pro residues" evidence="1">
    <location>
        <begin position="72"/>
        <end position="84"/>
    </location>
</feature>
<name>A0A8C8ZTD6_PROSS</name>
<feature type="transmembrane region" description="Helical" evidence="2">
    <location>
        <begin position="273"/>
        <end position="293"/>
    </location>
</feature>
<evidence type="ECO:0000313" key="4">
    <source>
        <dbReference type="Proteomes" id="UP000694414"/>
    </source>
</evidence>
<dbReference type="Proteomes" id="UP000694414">
    <property type="component" value="Unplaced"/>
</dbReference>
<evidence type="ECO:0000256" key="2">
    <source>
        <dbReference type="SAM" id="Phobius"/>
    </source>
</evidence>
<proteinExistence type="predicted"/>
<dbReference type="PANTHER" id="PTHR47606:SF1">
    <property type="entry name" value="KILLER CELL LECTIN-LIKE RECEPTOR SUBFAMILY G MEMBER 2"/>
    <property type="match status" value="1"/>
</dbReference>
<dbReference type="SUPFAM" id="SSF56436">
    <property type="entry name" value="C-type lectin-like"/>
    <property type="match status" value="1"/>
</dbReference>
<dbReference type="Gene3D" id="3.10.100.10">
    <property type="entry name" value="Mannose-Binding Protein A, subunit A"/>
    <property type="match status" value="1"/>
</dbReference>
<evidence type="ECO:0000256" key="1">
    <source>
        <dbReference type="SAM" id="MobiDB-lite"/>
    </source>
</evidence>
<reference evidence="3" key="2">
    <citation type="submission" date="2025-09" db="UniProtKB">
        <authorList>
            <consortium name="Ensembl"/>
        </authorList>
    </citation>
    <scope>IDENTIFICATION</scope>
</reference>
<keyword evidence="4" id="KW-1185">Reference proteome</keyword>
<keyword evidence="2" id="KW-0812">Transmembrane</keyword>
<feature type="transmembrane region" description="Helical" evidence="2">
    <location>
        <begin position="357"/>
        <end position="379"/>
    </location>
</feature>
<keyword evidence="2" id="KW-0472">Membrane</keyword>
<feature type="region of interest" description="Disordered" evidence="1">
    <location>
        <begin position="1"/>
        <end position="136"/>
    </location>
</feature>
<dbReference type="InterPro" id="IPR016187">
    <property type="entry name" value="CTDL_fold"/>
</dbReference>
<protein>
    <submittedName>
        <fullName evidence="3">Killer cell lectin like receptor G2</fullName>
    </submittedName>
</protein>